<evidence type="ECO:0000259" key="3">
    <source>
        <dbReference type="PROSITE" id="PS50013"/>
    </source>
</evidence>
<evidence type="ECO:0000313" key="4">
    <source>
        <dbReference type="EMBL" id="OJD12946.1"/>
    </source>
</evidence>
<dbReference type="GO" id="GO:0006338">
    <property type="term" value="P:chromatin remodeling"/>
    <property type="evidence" value="ECO:0007669"/>
    <property type="project" value="UniProtKB-ARBA"/>
</dbReference>
<organism evidence="4 5">
    <name type="scientific">Emergomyces pasteurianus Ep9510</name>
    <dbReference type="NCBI Taxonomy" id="1447872"/>
    <lineage>
        <taxon>Eukaryota</taxon>
        <taxon>Fungi</taxon>
        <taxon>Dikarya</taxon>
        <taxon>Ascomycota</taxon>
        <taxon>Pezizomycotina</taxon>
        <taxon>Eurotiomycetes</taxon>
        <taxon>Eurotiomycetidae</taxon>
        <taxon>Onygenales</taxon>
        <taxon>Ajellomycetaceae</taxon>
        <taxon>Emergomyces</taxon>
    </lineage>
</organism>
<dbReference type="AlphaFoldDB" id="A0A1J9PAG8"/>
<dbReference type="PROSITE" id="PS50013">
    <property type="entry name" value="CHROMO_2"/>
    <property type="match status" value="1"/>
</dbReference>
<dbReference type="VEuPathDB" id="FungiDB:AJ78_06534"/>
<dbReference type="STRING" id="1447872.A0A1J9PAG8"/>
<sequence length="331" mass="36632">MGYPSVVCRSVPPQALRTLNTLDLTCEGLQTQRACEEDPSPDERSARSKEITGENGYNGPVASVPSSAALNGKWPTTALNRHRRPPNQNDEHNSRIHRKHHACDQSDVEIPDSPPPVRQSTSGPVAPSDVGEKTEPGTRGLSYFADVDNVNSHTTLELPAGTTKHQGTKWGSFTNPHDCGRRTTTTRPSENHQHTAFTPEEDSNSENNQMDNSNSNGANSLLGQHRSPPPPMLVERNGVETKEWLVDEIINSKIVCSTGKMRLKYLVGWKGYQPTWQLCRDLILGCKLLINEFHKKHPSRPSPADLDAHKRSKRSGRPISGGRPKRLCLKI</sequence>
<feature type="region of interest" description="Disordered" evidence="2">
    <location>
        <begin position="33"/>
        <end position="142"/>
    </location>
</feature>
<feature type="domain" description="Chromo" evidence="3">
    <location>
        <begin position="244"/>
        <end position="305"/>
    </location>
</feature>
<proteinExistence type="predicted"/>
<feature type="compositionally biased region" description="Basic and acidic residues" evidence="2">
    <location>
        <begin position="41"/>
        <end position="52"/>
    </location>
</feature>
<dbReference type="EMBL" id="LGRN01000349">
    <property type="protein sequence ID" value="OJD12946.1"/>
    <property type="molecule type" value="Genomic_DNA"/>
</dbReference>
<dbReference type="OrthoDB" id="4187800at2759"/>
<feature type="compositionally biased region" description="Low complexity" evidence="2">
    <location>
        <begin position="212"/>
        <end position="223"/>
    </location>
</feature>
<dbReference type="InterPro" id="IPR016197">
    <property type="entry name" value="Chromo-like_dom_sf"/>
</dbReference>
<evidence type="ECO:0000313" key="5">
    <source>
        <dbReference type="Proteomes" id="UP000182235"/>
    </source>
</evidence>
<feature type="compositionally biased region" description="Polar residues" evidence="2">
    <location>
        <begin position="163"/>
        <end position="175"/>
    </location>
</feature>
<evidence type="ECO:0000256" key="1">
    <source>
        <dbReference type="ARBA" id="ARBA00011353"/>
    </source>
</evidence>
<comment type="caution">
    <text evidence="4">The sequence shown here is derived from an EMBL/GenBank/DDBJ whole genome shotgun (WGS) entry which is preliminary data.</text>
</comment>
<feature type="region of interest" description="Disordered" evidence="2">
    <location>
        <begin position="155"/>
        <end position="235"/>
    </location>
</feature>
<reference evidence="4 5" key="1">
    <citation type="submission" date="2015-07" db="EMBL/GenBank/DDBJ databases">
        <title>Emmonsia species relationships and genome sequence.</title>
        <authorList>
            <consortium name="The Broad Institute Genomics Platform"/>
            <person name="Cuomo C.A."/>
            <person name="Munoz J.F."/>
            <person name="Imamovic A."/>
            <person name="Priest M.E."/>
            <person name="Young S."/>
            <person name="Clay O.K."/>
            <person name="McEwen J.G."/>
        </authorList>
    </citation>
    <scope>NUCLEOTIDE SEQUENCE [LARGE SCALE GENOMIC DNA]</scope>
    <source>
        <strain evidence="4 5">UAMH 9510</strain>
    </source>
</reference>
<comment type="subunit">
    <text evidence="1">Component of the NuA4 histone acetyltransferase complex.</text>
</comment>
<dbReference type="InterPro" id="IPR000953">
    <property type="entry name" value="Chromo/chromo_shadow_dom"/>
</dbReference>
<dbReference type="CDD" id="cd00024">
    <property type="entry name" value="CD_CSD"/>
    <property type="match status" value="1"/>
</dbReference>
<evidence type="ECO:0000256" key="2">
    <source>
        <dbReference type="SAM" id="MobiDB-lite"/>
    </source>
</evidence>
<gene>
    <name evidence="4" type="ORF">AJ78_06534</name>
</gene>
<dbReference type="Proteomes" id="UP000182235">
    <property type="component" value="Unassembled WGS sequence"/>
</dbReference>
<dbReference type="SUPFAM" id="SSF54160">
    <property type="entry name" value="Chromo domain-like"/>
    <property type="match status" value="1"/>
</dbReference>
<name>A0A1J9PAG8_9EURO</name>
<protein>
    <recommendedName>
        <fullName evidence="3">Chromo domain-containing protein</fullName>
    </recommendedName>
</protein>
<dbReference type="Gene3D" id="2.40.50.40">
    <property type="match status" value="1"/>
</dbReference>
<accession>A0A1J9PAG8</accession>
<feature type="region of interest" description="Disordered" evidence="2">
    <location>
        <begin position="297"/>
        <end position="323"/>
    </location>
</feature>
<keyword evidence="5" id="KW-1185">Reference proteome</keyword>